<dbReference type="RefSeq" id="WP_037498954.1">
    <property type="nucleotide sequence ID" value="NZ_JJMU01000032.1"/>
</dbReference>
<dbReference type="Proteomes" id="UP000031802">
    <property type="component" value="Unassembled WGS sequence"/>
</dbReference>
<reference evidence="12" key="1">
    <citation type="submission" date="2014-04" db="EMBL/GenBank/DDBJ databases">
        <title>Whole-Genome optical mapping and complete genome sequence of Sphingobacterium deserti sp. nov., a new spaces isolated from desert in the west of China.</title>
        <authorList>
            <person name="Teng C."/>
            <person name="Zhou Z."/>
            <person name="Li X."/>
            <person name="Chen M."/>
            <person name="Lin M."/>
            <person name="Wang L."/>
            <person name="Su S."/>
            <person name="Zhang C."/>
            <person name="Zhang W."/>
        </authorList>
    </citation>
    <scope>NUCLEOTIDE SEQUENCE [LARGE SCALE GENOMIC DNA]</scope>
    <source>
        <strain evidence="12">ACCC05744</strain>
    </source>
</reference>
<evidence type="ECO:0000256" key="9">
    <source>
        <dbReference type="RuleBase" id="RU003477"/>
    </source>
</evidence>
<evidence type="ECO:0000256" key="3">
    <source>
        <dbReference type="ARBA" id="ARBA00022884"/>
    </source>
</evidence>
<comment type="subunit">
    <text evidence="8">Part of the 50S ribosomal subunit.</text>
</comment>
<reference evidence="11 12" key="2">
    <citation type="journal article" date="2015" name="PLoS ONE">
        <title>Whole-Genome Optical Mapping and Finished Genome Sequence of Sphingobacterium deserti sp. nov., a New Species Isolated from the Western Desert of China.</title>
        <authorList>
            <person name="Teng C."/>
            <person name="Zhou Z."/>
            <person name="Molnar I."/>
            <person name="Li X."/>
            <person name="Tang R."/>
            <person name="Chen M."/>
            <person name="Wang L."/>
            <person name="Su S."/>
            <person name="Zhang W."/>
            <person name="Lin M."/>
        </authorList>
    </citation>
    <scope>NUCLEOTIDE SEQUENCE [LARGE SCALE GENOMIC DNA]</scope>
    <source>
        <strain evidence="12">ACCC05744</strain>
    </source>
</reference>
<comment type="function">
    <text evidence="7 8">One of the proteins that surrounds the polypeptide exit tunnel on the outside of the subunit.</text>
</comment>
<evidence type="ECO:0000256" key="1">
    <source>
        <dbReference type="ARBA" id="ARBA00010618"/>
    </source>
</evidence>
<keyword evidence="12" id="KW-1185">Reference proteome</keyword>
<dbReference type="FunFam" id="2.30.30.30:FF:000004">
    <property type="entry name" value="50S ribosomal protein L24"/>
    <property type="match status" value="1"/>
</dbReference>
<dbReference type="eggNOG" id="COG0198">
    <property type="taxonomic scope" value="Bacteria"/>
</dbReference>
<keyword evidence="2 8" id="KW-0699">rRNA-binding</keyword>
<dbReference type="EMBL" id="JJMU01000032">
    <property type="protein sequence ID" value="KGE14012.1"/>
    <property type="molecule type" value="Genomic_DNA"/>
</dbReference>
<sequence>MAQKTKTTHKIKIKKGDLVKVIAGNSKGKQGKVLQILVDSNRAVVEGANIVKKHTKPSAANPNGGIIEKEAAITISNLALIDPKTGEPTRVGRRVNADGKIVRYAKKSGEEIK</sequence>
<name>A0A0B8T0F2_9SPHI</name>
<dbReference type="Pfam" id="PF00467">
    <property type="entry name" value="KOW"/>
    <property type="match status" value="1"/>
</dbReference>
<dbReference type="NCBIfam" id="TIGR01079">
    <property type="entry name" value="rplX_bact"/>
    <property type="match status" value="1"/>
</dbReference>
<evidence type="ECO:0000256" key="4">
    <source>
        <dbReference type="ARBA" id="ARBA00022980"/>
    </source>
</evidence>
<dbReference type="PATRIC" id="fig|1229276.3.peg.2268"/>
<dbReference type="GO" id="GO:0005840">
    <property type="term" value="C:ribosome"/>
    <property type="evidence" value="ECO:0007669"/>
    <property type="project" value="UniProtKB-KW"/>
</dbReference>
<dbReference type="AlphaFoldDB" id="A0A0B8T0F2"/>
<dbReference type="GO" id="GO:1990904">
    <property type="term" value="C:ribonucleoprotein complex"/>
    <property type="evidence" value="ECO:0007669"/>
    <property type="project" value="UniProtKB-KW"/>
</dbReference>
<keyword evidence="4 8" id="KW-0689">Ribosomal protein</keyword>
<evidence type="ECO:0000256" key="8">
    <source>
        <dbReference type="HAMAP-Rule" id="MF_01326"/>
    </source>
</evidence>
<dbReference type="InterPro" id="IPR057264">
    <property type="entry name" value="Ribosomal_uL24_C"/>
</dbReference>
<dbReference type="STRING" id="1229276.DI53_2206"/>
<evidence type="ECO:0000259" key="10">
    <source>
        <dbReference type="SMART" id="SM00739"/>
    </source>
</evidence>
<dbReference type="InterPro" id="IPR003256">
    <property type="entry name" value="Ribosomal_uL24"/>
</dbReference>
<dbReference type="InterPro" id="IPR041988">
    <property type="entry name" value="Ribosomal_uL24_KOW"/>
</dbReference>
<organism evidence="11 12">
    <name type="scientific">Sphingobacterium deserti</name>
    <dbReference type="NCBI Taxonomy" id="1229276"/>
    <lineage>
        <taxon>Bacteria</taxon>
        <taxon>Pseudomonadati</taxon>
        <taxon>Bacteroidota</taxon>
        <taxon>Sphingobacteriia</taxon>
        <taxon>Sphingobacteriales</taxon>
        <taxon>Sphingobacteriaceae</taxon>
        <taxon>Sphingobacterium</taxon>
    </lineage>
</organism>
<evidence type="ECO:0000256" key="6">
    <source>
        <dbReference type="ARBA" id="ARBA00035206"/>
    </source>
</evidence>
<dbReference type="OrthoDB" id="9807419at2"/>
<dbReference type="GO" id="GO:0003735">
    <property type="term" value="F:structural constituent of ribosome"/>
    <property type="evidence" value="ECO:0007669"/>
    <property type="project" value="InterPro"/>
</dbReference>
<feature type="domain" description="KOW" evidence="10">
    <location>
        <begin position="12"/>
        <end position="39"/>
    </location>
</feature>
<proteinExistence type="inferred from homology"/>
<dbReference type="Gene3D" id="2.30.30.30">
    <property type="match status" value="1"/>
</dbReference>
<dbReference type="InterPro" id="IPR005825">
    <property type="entry name" value="Ribosomal_uL24_CS"/>
</dbReference>
<dbReference type="PANTHER" id="PTHR12903">
    <property type="entry name" value="MITOCHONDRIAL RIBOSOMAL PROTEIN L24"/>
    <property type="match status" value="1"/>
</dbReference>
<dbReference type="CDD" id="cd06089">
    <property type="entry name" value="KOW_RPL26"/>
    <property type="match status" value="1"/>
</dbReference>
<dbReference type="GO" id="GO:0019843">
    <property type="term" value="F:rRNA binding"/>
    <property type="evidence" value="ECO:0007669"/>
    <property type="project" value="UniProtKB-UniRule"/>
</dbReference>
<keyword evidence="5 8" id="KW-0687">Ribonucleoprotein</keyword>
<dbReference type="SMART" id="SM00739">
    <property type="entry name" value="KOW"/>
    <property type="match status" value="1"/>
</dbReference>
<accession>A0A0B8T0F2</accession>
<dbReference type="InterPro" id="IPR008991">
    <property type="entry name" value="Translation_prot_SH3-like_sf"/>
</dbReference>
<evidence type="ECO:0000256" key="7">
    <source>
        <dbReference type="ARBA" id="ARBA00058688"/>
    </source>
</evidence>
<dbReference type="InterPro" id="IPR005824">
    <property type="entry name" value="KOW"/>
</dbReference>
<protein>
    <recommendedName>
        <fullName evidence="6 8">Large ribosomal subunit protein uL24</fullName>
    </recommendedName>
</protein>
<dbReference type="Pfam" id="PF17136">
    <property type="entry name" value="ribosomal_L24"/>
    <property type="match status" value="1"/>
</dbReference>
<dbReference type="GO" id="GO:0006412">
    <property type="term" value="P:translation"/>
    <property type="evidence" value="ECO:0007669"/>
    <property type="project" value="UniProtKB-UniRule"/>
</dbReference>
<comment type="caution">
    <text evidence="11">The sequence shown here is derived from an EMBL/GenBank/DDBJ whole genome shotgun (WGS) entry which is preliminary data.</text>
</comment>
<dbReference type="InterPro" id="IPR014722">
    <property type="entry name" value="Rib_uL2_dom2"/>
</dbReference>
<dbReference type="HAMAP" id="MF_01326_B">
    <property type="entry name" value="Ribosomal_uL24_B"/>
    <property type="match status" value="1"/>
</dbReference>
<evidence type="ECO:0000256" key="5">
    <source>
        <dbReference type="ARBA" id="ARBA00023274"/>
    </source>
</evidence>
<evidence type="ECO:0000313" key="12">
    <source>
        <dbReference type="Proteomes" id="UP000031802"/>
    </source>
</evidence>
<comment type="function">
    <text evidence="8">One of two assembly initiator proteins, it binds directly to the 5'-end of the 23S rRNA, where it nucleates assembly of the 50S subunit.</text>
</comment>
<dbReference type="PROSITE" id="PS01108">
    <property type="entry name" value="RIBOSOMAL_L24"/>
    <property type="match status" value="1"/>
</dbReference>
<comment type="similarity">
    <text evidence="1 8 9">Belongs to the universal ribosomal protein uL24 family.</text>
</comment>
<gene>
    <name evidence="8" type="primary">rplX</name>
    <name evidence="11" type="ORF">DI53_2206</name>
</gene>
<evidence type="ECO:0000313" key="11">
    <source>
        <dbReference type="EMBL" id="KGE14012.1"/>
    </source>
</evidence>
<evidence type="ECO:0000256" key="2">
    <source>
        <dbReference type="ARBA" id="ARBA00022730"/>
    </source>
</evidence>
<keyword evidence="3 8" id="KW-0694">RNA-binding</keyword>
<dbReference type="SUPFAM" id="SSF50104">
    <property type="entry name" value="Translation proteins SH3-like domain"/>
    <property type="match status" value="1"/>
</dbReference>